<dbReference type="PANTHER" id="PTHR11681:SF5">
    <property type="entry name" value="ISOTOCIN"/>
    <property type="match status" value="1"/>
</dbReference>
<dbReference type="PRINTS" id="PR00831">
    <property type="entry name" value="NEUROPHYSIN"/>
</dbReference>
<dbReference type="RefSeq" id="XP_060543151.1">
    <property type="nucleotide sequence ID" value="XM_060687168.1"/>
</dbReference>
<dbReference type="InterPro" id="IPR000981">
    <property type="entry name" value="Neurhyp_horm"/>
</dbReference>
<dbReference type="InterPro" id="IPR036387">
    <property type="entry name" value="Neurhyp_horm_dom_sf"/>
</dbReference>
<proteinExistence type="inferred from homology"/>
<evidence type="ECO:0000256" key="2">
    <source>
        <dbReference type="ARBA" id="ARBA00023157"/>
    </source>
</evidence>
<keyword evidence="2" id="KW-1015">Disulfide bond</keyword>
<evidence type="ECO:0000256" key="1">
    <source>
        <dbReference type="ARBA" id="ARBA00007369"/>
    </source>
</evidence>
<evidence type="ECO:0000313" key="4">
    <source>
        <dbReference type="RefSeq" id="XP_060543151.1"/>
    </source>
</evidence>
<name>A0ABM3Z459_PANGU</name>
<protein>
    <submittedName>
        <fullName evidence="4">Vasotocin-neurophysin VT-like</fullName>
    </submittedName>
</protein>
<dbReference type="PANTHER" id="PTHR11681">
    <property type="entry name" value="NEUROPHYSIN"/>
    <property type="match status" value="1"/>
</dbReference>
<dbReference type="Gene3D" id="2.60.9.10">
    <property type="entry name" value="Neurohypophysial hormone domain"/>
    <property type="match status" value="1"/>
</dbReference>
<evidence type="ECO:0000313" key="3">
    <source>
        <dbReference type="Proteomes" id="UP001652622"/>
    </source>
</evidence>
<dbReference type="GeneID" id="132710573"/>
<dbReference type="Proteomes" id="UP001652622">
    <property type="component" value="Unplaced"/>
</dbReference>
<dbReference type="Pfam" id="PF00184">
    <property type="entry name" value="Hormone_5"/>
    <property type="match status" value="1"/>
</dbReference>
<dbReference type="SUPFAM" id="SSF49606">
    <property type="entry name" value="Neurophysin II"/>
    <property type="match status" value="1"/>
</dbReference>
<keyword evidence="3" id="KW-1185">Reference proteome</keyword>
<organism evidence="3 4">
    <name type="scientific">Pantherophis guttatus</name>
    <name type="common">Corn snake</name>
    <name type="synonym">Elaphe guttata</name>
    <dbReference type="NCBI Taxonomy" id="94885"/>
    <lineage>
        <taxon>Eukaryota</taxon>
        <taxon>Metazoa</taxon>
        <taxon>Chordata</taxon>
        <taxon>Craniata</taxon>
        <taxon>Vertebrata</taxon>
        <taxon>Euteleostomi</taxon>
        <taxon>Lepidosauria</taxon>
        <taxon>Squamata</taxon>
        <taxon>Bifurcata</taxon>
        <taxon>Unidentata</taxon>
        <taxon>Episquamata</taxon>
        <taxon>Toxicofera</taxon>
        <taxon>Serpentes</taxon>
        <taxon>Colubroidea</taxon>
        <taxon>Colubridae</taxon>
        <taxon>Colubrinae</taxon>
        <taxon>Pantherophis</taxon>
    </lineage>
</organism>
<dbReference type="SMART" id="SM00003">
    <property type="entry name" value="NH"/>
    <property type="match status" value="1"/>
</dbReference>
<comment type="similarity">
    <text evidence="1">Belongs to the vasopressin/oxytocin family.</text>
</comment>
<sequence length="97" mass="10538">MSSACYLPACSKRGKRTAPYTEVRRCMSCGPGNKGTCFGPHICCLREYGCYWSARCLDENLDPIPCEGSRFICNGNGRCGHTGVCCTDVTCFASTQC</sequence>
<gene>
    <name evidence="4" type="primary">LOC132710573</name>
</gene>
<accession>A0ABM3Z459</accession>
<reference evidence="4" key="1">
    <citation type="submission" date="2025-08" db="UniProtKB">
        <authorList>
            <consortium name="RefSeq"/>
        </authorList>
    </citation>
    <scope>IDENTIFICATION</scope>
    <source>
        <tissue evidence="4">Blood</tissue>
    </source>
</reference>